<keyword evidence="8" id="KW-0472">Membrane</keyword>
<organism evidence="14 15">
    <name type="scientific">Labrus bergylta</name>
    <name type="common">ballan wrasse</name>
    <dbReference type="NCBI Taxonomy" id="56723"/>
    <lineage>
        <taxon>Eukaryota</taxon>
        <taxon>Metazoa</taxon>
        <taxon>Chordata</taxon>
        <taxon>Craniata</taxon>
        <taxon>Vertebrata</taxon>
        <taxon>Euteleostomi</taxon>
        <taxon>Actinopterygii</taxon>
        <taxon>Neopterygii</taxon>
        <taxon>Teleostei</taxon>
        <taxon>Neoteleostei</taxon>
        <taxon>Acanthomorphata</taxon>
        <taxon>Eupercaria</taxon>
        <taxon>Labriformes</taxon>
        <taxon>Labridae</taxon>
        <taxon>Labrus</taxon>
    </lineage>
</organism>
<dbReference type="AlphaFoldDB" id="A0A3Q3FJB5"/>
<protein>
    <recommendedName>
        <fullName evidence="13">SRCR domain-containing protein</fullName>
    </recommendedName>
</protein>
<keyword evidence="3" id="KW-0964">Secreted</keyword>
<proteinExistence type="predicted"/>
<comment type="caution">
    <text evidence="11">Lacks conserved residue(s) required for the propagation of feature annotation.</text>
</comment>
<evidence type="ECO:0000256" key="6">
    <source>
        <dbReference type="ARBA" id="ARBA00022737"/>
    </source>
</evidence>
<dbReference type="GeneTree" id="ENSGT00940000155987"/>
<reference evidence="14" key="1">
    <citation type="submission" date="2025-08" db="UniProtKB">
        <authorList>
            <consortium name="Ensembl"/>
        </authorList>
    </citation>
    <scope>IDENTIFICATION</scope>
</reference>
<dbReference type="FunFam" id="3.10.250.10:FF:000016">
    <property type="entry name" value="Scavenger receptor cysteine-rich protein type 12"/>
    <property type="match status" value="1"/>
</dbReference>
<evidence type="ECO:0000256" key="5">
    <source>
        <dbReference type="ARBA" id="ARBA00022729"/>
    </source>
</evidence>
<feature type="signal peptide" evidence="12">
    <location>
        <begin position="1"/>
        <end position="28"/>
    </location>
</feature>
<keyword evidence="7" id="KW-1133">Transmembrane helix</keyword>
<evidence type="ECO:0000256" key="10">
    <source>
        <dbReference type="ARBA" id="ARBA00023180"/>
    </source>
</evidence>
<dbReference type="Gene3D" id="3.10.250.10">
    <property type="entry name" value="SRCR-like domain"/>
    <property type="match status" value="2"/>
</dbReference>
<dbReference type="SMART" id="SM00202">
    <property type="entry name" value="SR"/>
    <property type="match status" value="2"/>
</dbReference>
<evidence type="ECO:0000256" key="7">
    <source>
        <dbReference type="ARBA" id="ARBA00022989"/>
    </source>
</evidence>
<evidence type="ECO:0000313" key="15">
    <source>
        <dbReference type="Proteomes" id="UP000261660"/>
    </source>
</evidence>
<comment type="subcellular location">
    <subcellularLocation>
        <location evidence="1">Membrane</location>
        <topology evidence="1">Single-pass membrane protein</topology>
    </subcellularLocation>
    <subcellularLocation>
        <location evidence="2">Secreted</location>
    </subcellularLocation>
</comment>
<evidence type="ECO:0000256" key="9">
    <source>
        <dbReference type="ARBA" id="ARBA00023157"/>
    </source>
</evidence>
<dbReference type="GO" id="GO:0005615">
    <property type="term" value="C:extracellular space"/>
    <property type="evidence" value="ECO:0007669"/>
    <property type="project" value="TreeGrafter"/>
</dbReference>
<keyword evidence="9 11" id="KW-1015">Disulfide bond</keyword>
<dbReference type="GO" id="GO:0031638">
    <property type="term" value="P:zymogen activation"/>
    <property type="evidence" value="ECO:0007669"/>
    <property type="project" value="TreeGrafter"/>
</dbReference>
<feature type="disulfide bond" evidence="11">
    <location>
        <begin position="114"/>
        <end position="124"/>
    </location>
</feature>
<dbReference type="SUPFAM" id="SSF56487">
    <property type="entry name" value="SRCR-like"/>
    <property type="match status" value="2"/>
</dbReference>
<evidence type="ECO:0000256" key="11">
    <source>
        <dbReference type="PROSITE-ProRule" id="PRU00196"/>
    </source>
</evidence>
<dbReference type="PANTHER" id="PTHR48071">
    <property type="entry name" value="SRCR DOMAIN-CONTAINING PROTEIN"/>
    <property type="match status" value="1"/>
</dbReference>
<dbReference type="Pfam" id="PF00530">
    <property type="entry name" value="SRCR"/>
    <property type="match status" value="1"/>
</dbReference>
<evidence type="ECO:0000256" key="8">
    <source>
        <dbReference type="ARBA" id="ARBA00023136"/>
    </source>
</evidence>
<keyword evidence="10" id="KW-0325">Glycoprotein</keyword>
<evidence type="ECO:0000259" key="13">
    <source>
        <dbReference type="PROSITE" id="PS50287"/>
    </source>
</evidence>
<keyword evidence="6" id="KW-0677">Repeat</keyword>
<dbReference type="GO" id="GO:0005886">
    <property type="term" value="C:plasma membrane"/>
    <property type="evidence" value="ECO:0007669"/>
    <property type="project" value="TreeGrafter"/>
</dbReference>
<dbReference type="PROSITE" id="PS50287">
    <property type="entry name" value="SRCR_2"/>
    <property type="match status" value="2"/>
</dbReference>
<evidence type="ECO:0000256" key="2">
    <source>
        <dbReference type="ARBA" id="ARBA00004613"/>
    </source>
</evidence>
<dbReference type="PANTHER" id="PTHR48071:SF15">
    <property type="entry name" value="SRCR DOMAIN-CONTAINING PROTEIN"/>
    <property type="match status" value="1"/>
</dbReference>
<evidence type="ECO:0000256" key="1">
    <source>
        <dbReference type="ARBA" id="ARBA00004167"/>
    </source>
</evidence>
<name>A0A3Q3FJB5_9LABR</name>
<dbReference type="Proteomes" id="UP000261660">
    <property type="component" value="Unplaced"/>
</dbReference>
<dbReference type="InterPro" id="IPR036772">
    <property type="entry name" value="SRCR-like_dom_sf"/>
</dbReference>
<sequence length="240" mass="26704">MFYIQHTLFVRWSLVVVWCVALMTETSTLQAEDKQSRQSAGEYILLDARLVDGAGKCSGGAEVKSDQGWDSVCEDSFDSETQKMFCRELGCGPPQNFRRRSPKINPSLFKQFQCKGNESRLEDCVSFMKEECRQAAGITCSKETDLRLVGGETLCQGTLEGKQAAEWRPLEDGWNSLKPEHFAKVCGKMGCGGFISVSRNYLPELRPVWLTDCETSSSFCKSWRGTSSNLVLAVTCEGNG</sequence>
<dbReference type="GO" id="GO:0004252">
    <property type="term" value="F:serine-type endopeptidase activity"/>
    <property type="evidence" value="ECO:0007669"/>
    <property type="project" value="TreeGrafter"/>
</dbReference>
<reference evidence="14" key="2">
    <citation type="submission" date="2025-09" db="UniProtKB">
        <authorList>
            <consortium name="Ensembl"/>
        </authorList>
    </citation>
    <scope>IDENTIFICATION</scope>
</reference>
<feature type="domain" description="SRCR" evidence="13">
    <location>
        <begin position="146"/>
        <end position="240"/>
    </location>
</feature>
<evidence type="ECO:0000256" key="3">
    <source>
        <dbReference type="ARBA" id="ARBA00022525"/>
    </source>
</evidence>
<dbReference type="PRINTS" id="PR00258">
    <property type="entry name" value="SPERACTRCPTR"/>
</dbReference>
<keyword evidence="5 12" id="KW-0732">Signal</keyword>
<keyword evidence="15" id="KW-1185">Reference proteome</keyword>
<dbReference type="Ensembl" id="ENSLBET00000021498.1">
    <property type="protein sequence ID" value="ENSLBEP00000020386.1"/>
    <property type="gene ID" value="ENSLBEG00000015672.1"/>
</dbReference>
<feature type="domain" description="SRCR" evidence="13">
    <location>
        <begin position="48"/>
        <end position="141"/>
    </location>
</feature>
<evidence type="ECO:0000313" key="14">
    <source>
        <dbReference type="Ensembl" id="ENSLBEP00000020386.1"/>
    </source>
</evidence>
<feature type="chain" id="PRO_5018571275" description="SRCR domain-containing protein" evidence="12">
    <location>
        <begin position="29"/>
        <end position="240"/>
    </location>
</feature>
<accession>A0A3Q3FJB5</accession>
<dbReference type="InterPro" id="IPR001190">
    <property type="entry name" value="SRCR"/>
</dbReference>
<evidence type="ECO:0000256" key="4">
    <source>
        <dbReference type="ARBA" id="ARBA00022692"/>
    </source>
</evidence>
<keyword evidence="4" id="KW-0812">Transmembrane</keyword>
<evidence type="ECO:0000256" key="12">
    <source>
        <dbReference type="SAM" id="SignalP"/>
    </source>
</evidence>